<dbReference type="GeneID" id="76423167"/>
<reference evidence="2" key="1">
    <citation type="journal article" date="2001" name="Int. J. Syst. Evol. Microbiol.">
        <title>Methanofollis aquaemaris sp. nov., a methanogen isolated from an aquaculture fish pond.</title>
        <authorList>
            <person name="Lai M.C."/>
            <person name="Chen S.C."/>
        </authorList>
    </citation>
    <scope>NUCLEOTIDE SEQUENCE</scope>
    <source>
        <strain evidence="2">N2F9704</strain>
    </source>
</reference>
<dbReference type="Proteomes" id="UP001042704">
    <property type="component" value="Chromosome"/>
</dbReference>
<keyword evidence="1" id="KW-0472">Membrane</keyword>
<dbReference type="PROSITE" id="PS51257">
    <property type="entry name" value="PROKAR_LIPOPROTEIN"/>
    <property type="match status" value="1"/>
</dbReference>
<evidence type="ECO:0000313" key="2">
    <source>
        <dbReference type="EMBL" id="QSZ66419.1"/>
    </source>
</evidence>
<keyword evidence="3" id="KW-1185">Reference proteome</keyword>
<accession>A0A8A3S3G3</accession>
<keyword evidence="1" id="KW-1133">Transmembrane helix</keyword>
<gene>
    <name evidence="2" type="ORF">RJ40_02355</name>
</gene>
<feature type="transmembrane region" description="Helical" evidence="1">
    <location>
        <begin position="231"/>
        <end position="251"/>
    </location>
</feature>
<evidence type="ECO:0000256" key="1">
    <source>
        <dbReference type="SAM" id="Phobius"/>
    </source>
</evidence>
<proteinExistence type="predicted"/>
<feature type="transmembrane region" description="Helical" evidence="1">
    <location>
        <begin position="271"/>
        <end position="290"/>
    </location>
</feature>
<dbReference type="EMBL" id="CP036172">
    <property type="protein sequence ID" value="QSZ66419.1"/>
    <property type="molecule type" value="Genomic_DNA"/>
</dbReference>
<keyword evidence="1" id="KW-0812">Transmembrane</keyword>
<dbReference type="AlphaFoldDB" id="A0A8A3S3G3"/>
<dbReference type="KEGG" id="maqe:RJ40_02355"/>
<dbReference type="RefSeq" id="WP_265581760.1">
    <property type="nucleotide sequence ID" value="NZ_CP036172.1"/>
</dbReference>
<sequence>MKALPLLVIFGVAFACLVAPGSAIVLNNLGVAGSQTIEVSGSDLDIDVIEVASGSAIIEAYVYDVSPGTTVSVTLSRPNGDIWTGSYSHSVLGIMGTTGNVTYTLGSSSSSHEYLRIFPADSMFWIGYASDPDAETSGVALADLPSDPSEACYVQIPYINHLPITRIHLSTGSSDEIRAVVHYSSASAVSDHIDQGSDTTSAMDWLSQLLSFAGEVWSVIWVVISVFKFIFLDHFLAVLALYESVLIAYAASHSRDIIAFSRKMVRYNERLFTIFFKFIFGIVTLFYNIIRALKPI</sequence>
<reference evidence="2" key="2">
    <citation type="submission" date="2019-02" db="EMBL/GenBank/DDBJ databases">
        <authorList>
            <person name="Chen S.-C."/>
            <person name="Chien H.-H."/>
            <person name="Lai M.-C."/>
        </authorList>
    </citation>
    <scope>NUCLEOTIDE SEQUENCE</scope>
    <source>
        <strain evidence="2">N2F9704</strain>
    </source>
</reference>
<name>A0A8A3S3G3_9EURY</name>
<organism evidence="2 3">
    <name type="scientific">Methanofollis aquaemaris</name>
    <dbReference type="NCBI Taxonomy" id="126734"/>
    <lineage>
        <taxon>Archaea</taxon>
        <taxon>Methanobacteriati</taxon>
        <taxon>Methanobacteriota</taxon>
        <taxon>Stenosarchaea group</taxon>
        <taxon>Methanomicrobia</taxon>
        <taxon>Methanomicrobiales</taxon>
        <taxon>Methanomicrobiaceae</taxon>
        <taxon>Methanofollis</taxon>
    </lineage>
</organism>
<protein>
    <submittedName>
        <fullName evidence="2">Uncharacterized protein</fullName>
    </submittedName>
</protein>
<feature type="transmembrane region" description="Helical" evidence="1">
    <location>
        <begin position="205"/>
        <end position="224"/>
    </location>
</feature>
<evidence type="ECO:0000313" key="3">
    <source>
        <dbReference type="Proteomes" id="UP001042704"/>
    </source>
</evidence>